<reference evidence="1" key="1">
    <citation type="submission" date="2018-11" db="EMBL/GenBank/DDBJ databases">
        <authorList>
            <consortium name="Pathogen Informatics"/>
        </authorList>
    </citation>
    <scope>NUCLEOTIDE SEQUENCE</scope>
</reference>
<comment type="caution">
    <text evidence="1">The sequence shown here is derived from an EMBL/GenBank/DDBJ whole genome shotgun (WGS) entry which is preliminary data.</text>
</comment>
<keyword evidence="2" id="KW-1185">Reference proteome</keyword>
<proteinExistence type="predicted"/>
<dbReference type="AlphaFoldDB" id="A0A448XRP5"/>
<sequence length="85" mass="9337">MHISPFTPCLTFSACRLTHKHTHTHLGVTVTTLWSSSARAQQPAVAKFAPFTHTNRPCASIPSLPPFQPDQIDSCCSDDGKRLFS</sequence>
<accession>A0A448XRP5</accession>
<name>A0A448XRP5_9PLAT</name>
<evidence type="ECO:0000313" key="2">
    <source>
        <dbReference type="Proteomes" id="UP000784294"/>
    </source>
</evidence>
<dbReference type="EMBL" id="CAAALY010279571">
    <property type="protein sequence ID" value="VEL43205.1"/>
    <property type="molecule type" value="Genomic_DNA"/>
</dbReference>
<gene>
    <name evidence="1" type="ORF">PXEA_LOCUS36645</name>
</gene>
<evidence type="ECO:0000313" key="1">
    <source>
        <dbReference type="EMBL" id="VEL43205.1"/>
    </source>
</evidence>
<protein>
    <submittedName>
        <fullName evidence="1">Uncharacterized protein</fullName>
    </submittedName>
</protein>
<organism evidence="1 2">
    <name type="scientific">Protopolystoma xenopodis</name>
    <dbReference type="NCBI Taxonomy" id="117903"/>
    <lineage>
        <taxon>Eukaryota</taxon>
        <taxon>Metazoa</taxon>
        <taxon>Spiralia</taxon>
        <taxon>Lophotrochozoa</taxon>
        <taxon>Platyhelminthes</taxon>
        <taxon>Monogenea</taxon>
        <taxon>Polyopisthocotylea</taxon>
        <taxon>Polystomatidea</taxon>
        <taxon>Polystomatidae</taxon>
        <taxon>Protopolystoma</taxon>
    </lineage>
</organism>
<dbReference type="Proteomes" id="UP000784294">
    <property type="component" value="Unassembled WGS sequence"/>
</dbReference>